<organism evidence="5 6">
    <name type="scientific">Heligmosomoides polygyrus</name>
    <name type="common">Parasitic roundworm</name>
    <dbReference type="NCBI Taxonomy" id="6339"/>
    <lineage>
        <taxon>Eukaryota</taxon>
        <taxon>Metazoa</taxon>
        <taxon>Ecdysozoa</taxon>
        <taxon>Nematoda</taxon>
        <taxon>Chromadorea</taxon>
        <taxon>Rhabditida</taxon>
        <taxon>Rhabditina</taxon>
        <taxon>Rhabditomorpha</taxon>
        <taxon>Strongyloidea</taxon>
        <taxon>Heligmosomidae</taxon>
        <taxon>Heligmosomoides</taxon>
    </lineage>
</organism>
<dbReference type="InterPro" id="IPR000195">
    <property type="entry name" value="Rab-GAP-TBC_dom"/>
</dbReference>
<evidence type="ECO:0000256" key="2">
    <source>
        <dbReference type="SAM" id="MobiDB-lite"/>
    </source>
</evidence>
<reference evidence="4 5" key="1">
    <citation type="submission" date="2018-11" db="EMBL/GenBank/DDBJ databases">
        <authorList>
            <consortium name="Pathogen Informatics"/>
        </authorList>
    </citation>
    <scope>NUCLEOTIDE SEQUENCE [LARGE SCALE GENOMIC DNA]</scope>
</reference>
<dbReference type="GO" id="GO:0005096">
    <property type="term" value="F:GTPase activator activity"/>
    <property type="evidence" value="ECO:0007669"/>
    <property type="project" value="UniProtKB-KW"/>
</dbReference>
<keyword evidence="5" id="KW-1185">Reference proteome</keyword>
<dbReference type="Pfam" id="PF00566">
    <property type="entry name" value="RabGAP-TBC"/>
    <property type="match status" value="1"/>
</dbReference>
<evidence type="ECO:0000256" key="1">
    <source>
        <dbReference type="ARBA" id="ARBA00022468"/>
    </source>
</evidence>
<evidence type="ECO:0000313" key="6">
    <source>
        <dbReference type="WBParaSite" id="HPBE_0002552801-mRNA-1"/>
    </source>
</evidence>
<dbReference type="SUPFAM" id="SSF47923">
    <property type="entry name" value="Ypt/Rab-GAP domain of gyp1p"/>
    <property type="match status" value="1"/>
</dbReference>
<keyword evidence="1" id="KW-0343">GTPase activation</keyword>
<dbReference type="Proteomes" id="UP000050761">
    <property type="component" value="Unassembled WGS sequence"/>
</dbReference>
<dbReference type="PANTHER" id="PTHR22957">
    <property type="entry name" value="TBC1 DOMAIN FAMILY MEMBER GTPASE-ACTIVATING PROTEIN"/>
    <property type="match status" value="1"/>
</dbReference>
<dbReference type="Gene3D" id="1.10.472.80">
    <property type="entry name" value="Ypt/Rab-GAP domain of gyp1p, domain 3"/>
    <property type="match status" value="1"/>
</dbReference>
<gene>
    <name evidence="4" type="ORF">HPBE_LOCUS25527</name>
</gene>
<dbReference type="InterPro" id="IPR035969">
    <property type="entry name" value="Rab-GAP_TBC_sf"/>
</dbReference>
<feature type="region of interest" description="Disordered" evidence="2">
    <location>
        <begin position="201"/>
        <end position="224"/>
    </location>
</feature>
<sequence>RRVAGSGVGERSSNRPLVECLLSCRCSIKLSIATSSSYAQNLYFCHFYSFRVQDAAPTNQVLRELSAIGERLQSVDGELSDHLRNLDIPPQLYGIRWLRLLFGREFAIHDLLYVWDVLLCDRPVARMVECIFVAMLVQIRHLLLQSDYGGCLQYLMRYPPIVDVSAFIQLALHYRNPKKYAKPVSSNSLGNFSHMTVTGADHPNRSRQPAMMSNATPHDETPTGLRNITSSVLSKVKTSSPPATPKKIRCAALARSMFQELRLMEEQVACLQTRLNEKDVACLEAARNIGMLAVNLCSINAHLSKPKSRRKEYRPSLFHVILICSVHLAYDRWLIREQWKDEYLVYLIKWRDLNILRRSARLGRTLGSTPAWSF</sequence>
<evidence type="ECO:0000313" key="4">
    <source>
        <dbReference type="EMBL" id="VDP51918.1"/>
    </source>
</evidence>
<protein>
    <submittedName>
        <fullName evidence="6">Rab-GAP TBC domain-containing protein</fullName>
    </submittedName>
</protein>
<dbReference type="PANTHER" id="PTHR22957:SF337">
    <property type="entry name" value="TBC1 DOMAIN FAMILY MEMBER 5"/>
    <property type="match status" value="1"/>
</dbReference>
<dbReference type="PROSITE" id="PS50086">
    <property type="entry name" value="TBC_RABGAP"/>
    <property type="match status" value="1"/>
</dbReference>
<dbReference type="AlphaFoldDB" id="A0A183GS58"/>
<dbReference type="EMBL" id="UZAH01038075">
    <property type="protein sequence ID" value="VDP51918.1"/>
    <property type="molecule type" value="Genomic_DNA"/>
</dbReference>
<evidence type="ECO:0000313" key="5">
    <source>
        <dbReference type="Proteomes" id="UP000050761"/>
    </source>
</evidence>
<name>A0A183GS58_HELPZ</name>
<dbReference type="WBParaSite" id="HPBE_0002552801-mRNA-1">
    <property type="protein sequence ID" value="HPBE_0002552801-mRNA-1"/>
    <property type="gene ID" value="HPBE_0002552801"/>
</dbReference>
<accession>A0A3P8EY72</accession>
<reference evidence="6" key="2">
    <citation type="submission" date="2019-09" db="UniProtKB">
        <authorList>
            <consortium name="WormBaseParasite"/>
        </authorList>
    </citation>
    <scope>IDENTIFICATION</scope>
</reference>
<feature type="domain" description="Rab-GAP TBC" evidence="3">
    <location>
        <begin position="1"/>
        <end position="122"/>
    </location>
</feature>
<accession>A0A183GS58</accession>
<evidence type="ECO:0000259" key="3">
    <source>
        <dbReference type="PROSITE" id="PS50086"/>
    </source>
</evidence>
<dbReference type="FunFam" id="1.10.472.80:FF:000038">
    <property type="entry name" value="TBC1 domain family member 5"/>
    <property type="match status" value="1"/>
</dbReference>
<proteinExistence type="predicted"/>
<dbReference type="OrthoDB" id="5865660at2759"/>